<dbReference type="Proteomes" id="UP000276215">
    <property type="component" value="Unassembled WGS sequence"/>
</dbReference>
<keyword evidence="3" id="KW-1185">Reference proteome</keyword>
<feature type="transmembrane region" description="Helical" evidence="1">
    <location>
        <begin position="31"/>
        <end position="49"/>
    </location>
</feature>
<accession>A0A3N4J9N9</accession>
<protein>
    <submittedName>
        <fullName evidence="2">Uncharacterized protein</fullName>
    </submittedName>
</protein>
<proteinExistence type="predicted"/>
<evidence type="ECO:0000313" key="2">
    <source>
        <dbReference type="EMBL" id="RPA94915.1"/>
    </source>
</evidence>
<gene>
    <name evidence="2" type="ORF">L873DRAFT_1813751</name>
</gene>
<evidence type="ECO:0000313" key="3">
    <source>
        <dbReference type="Proteomes" id="UP000276215"/>
    </source>
</evidence>
<keyword evidence="1" id="KW-0472">Membrane</keyword>
<name>A0A3N4J9N9_9PEZI</name>
<reference evidence="2 3" key="1">
    <citation type="journal article" date="2018" name="Nat. Ecol. Evol.">
        <title>Pezizomycetes genomes reveal the molecular basis of ectomycorrhizal truffle lifestyle.</title>
        <authorList>
            <person name="Murat C."/>
            <person name="Payen T."/>
            <person name="Noel B."/>
            <person name="Kuo A."/>
            <person name="Morin E."/>
            <person name="Chen J."/>
            <person name="Kohler A."/>
            <person name="Krizsan K."/>
            <person name="Balestrini R."/>
            <person name="Da Silva C."/>
            <person name="Montanini B."/>
            <person name="Hainaut M."/>
            <person name="Levati E."/>
            <person name="Barry K.W."/>
            <person name="Belfiori B."/>
            <person name="Cichocki N."/>
            <person name="Clum A."/>
            <person name="Dockter R.B."/>
            <person name="Fauchery L."/>
            <person name="Guy J."/>
            <person name="Iotti M."/>
            <person name="Le Tacon F."/>
            <person name="Lindquist E.A."/>
            <person name="Lipzen A."/>
            <person name="Malagnac F."/>
            <person name="Mello A."/>
            <person name="Molinier V."/>
            <person name="Miyauchi S."/>
            <person name="Poulain J."/>
            <person name="Riccioni C."/>
            <person name="Rubini A."/>
            <person name="Sitrit Y."/>
            <person name="Splivallo R."/>
            <person name="Traeger S."/>
            <person name="Wang M."/>
            <person name="Zifcakova L."/>
            <person name="Wipf D."/>
            <person name="Zambonelli A."/>
            <person name="Paolocci F."/>
            <person name="Nowrousian M."/>
            <person name="Ottonello S."/>
            <person name="Baldrian P."/>
            <person name="Spatafora J.W."/>
            <person name="Henrissat B."/>
            <person name="Nagy L.G."/>
            <person name="Aury J.M."/>
            <person name="Wincker P."/>
            <person name="Grigoriev I.V."/>
            <person name="Bonfante P."/>
            <person name="Martin F.M."/>
        </authorList>
    </citation>
    <scope>NUCLEOTIDE SEQUENCE [LARGE SCALE GENOMIC DNA]</scope>
    <source>
        <strain evidence="2 3">120613-1</strain>
    </source>
</reference>
<keyword evidence="1" id="KW-0812">Transmembrane</keyword>
<sequence length="111" mass="12596">MPDTYYQILPPEALAIHPKSLLRSLLLHWQLAYSHLLFMVCSLLLSTVYPNYITYLGTPLPPSHWFIDHYPNEVPGFNSAARGCSTVAPIAKSRVRLSRQSIGQSWAEEKL</sequence>
<evidence type="ECO:0000256" key="1">
    <source>
        <dbReference type="SAM" id="Phobius"/>
    </source>
</evidence>
<dbReference type="EMBL" id="ML120432">
    <property type="protein sequence ID" value="RPA94915.1"/>
    <property type="molecule type" value="Genomic_DNA"/>
</dbReference>
<dbReference type="AlphaFoldDB" id="A0A3N4J9N9"/>
<keyword evidence="1" id="KW-1133">Transmembrane helix</keyword>
<organism evidence="2 3">
    <name type="scientific">Choiromyces venosus 120613-1</name>
    <dbReference type="NCBI Taxonomy" id="1336337"/>
    <lineage>
        <taxon>Eukaryota</taxon>
        <taxon>Fungi</taxon>
        <taxon>Dikarya</taxon>
        <taxon>Ascomycota</taxon>
        <taxon>Pezizomycotina</taxon>
        <taxon>Pezizomycetes</taxon>
        <taxon>Pezizales</taxon>
        <taxon>Tuberaceae</taxon>
        <taxon>Choiromyces</taxon>
    </lineage>
</organism>